<feature type="transmembrane region" description="Helical" evidence="6">
    <location>
        <begin position="67"/>
        <end position="90"/>
    </location>
</feature>
<evidence type="ECO:0000313" key="8">
    <source>
        <dbReference type="EMBL" id="OQV24765.1"/>
    </source>
</evidence>
<dbReference type="OrthoDB" id="10028364at2759"/>
<comment type="subcellular location">
    <subcellularLocation>
        <location evidence="1">Membrane</location>
        <topology evidence="1">Multi-pass membrane protein</topology>
    </subcellularLocation>
</comment>
<evidence type="ECO:0000256" key="3">
    <source>
        <dbReference type="ARBA" id="ARBA00022989"/>
    </source>
</evidence>
<feature type="domain" description="MARVEL" evidence="7">
    <location>
        <begin position="57"/>
        <end position="201"/>
    </location>
</feature>
<reference evidence="9" key="1">
    <citation type="submission" date="2017-01" db="EMBL/GenBank/DDBJ databases">
        <title>Comparative genomics of anhydrobiosis in the tardigrade Hypsibius dujardini.</title>
        <authorList>
            <person name="Yoshida Y."/>
            <person name="Koutsovoulos G."/>
            <person name="Laetsch D."/>
            <person name="Stevens L."/>
            <person name="Kumar S."/>
            <person name="Horikawa D."/>
            <person name="Ishino K."/>
            <person name="Komine S."/>
            <person name="Tomita M."/>
            <person name="Blaxter M."/>
            <person name="Arakawa K."/>
        </authorList>
    </citation>
    <scope>NUCLEOTIDE SEQUENCE [LARGE SCALE GENOMIC DNA]</scope>
    <source>
        <strain evidence="9">Z151</strain>
    </source>
</reference>
<dbReference type="Pfam" id="PF01284">
    <property type="entry name" value="MARVEL"/>
    <property type="match status" value="1"/>
</dbReference>
<evidence type="ECO:0000256" key="4">
    <source>
        <dbReference type="ARBA" id="ARBA00023136"/>
    </source>
</evidence>
<evidence type="ECO:0000256" key="2">
    <source>
        <dbReference type="ARBA" id="ARBA00022692"/>
    </source>
</evidence>
<evidence type="ECO:0000313" key="9">
    <source>
        <dbReference type="Proteomes" id="UP000192578"/>
    </source>
</evidence>
<dbReference type="Proteomes" id="UP000192578">
    <property type="component" value="Unassembled WGS sequence"/>
</dbReference>
<keyword evidence="2 5" id="KW-0812">Transmembrane</keyword>
<name>A0A1W0XB76_HYPEX</name>
<comment type="caution">
    <text evidence="8">The sequence shown here is derived from an EMBL/GenBank/DDBJ whole genome shotgun (WGS) entry which is preliminary data.</text>
</comment>
<dbReference type="PANTHER" id="PTHR22776:SF49">
    <property type="entry name" value="MARVEL DOMAIN-CONTAINING PROTEIN"/>
    <property type="match status" value="1"/>
</dbReference>
<keyword evidence="4 5" id="KW-0472">Membrane</keyword>
<dbReference type="AlphaFoldDB" id="A0A1W0XB76"/>
<organism evidence="8 9">
    <name type="scientific">Hypsibius exemplaris</name>
    <name type="common">Freshwater tardigrade</name>
    <dbReference type="NCBI Taxonomy" id="2072580"/>
    <lineage>
        <taxon>Eukaryota</taxon>
        <taxon>Metazoa</taxon>
        <taxon>Ecdysozoa</taxon>
        <taxon>Tardigrada</taxon>
        <taxon>Eutardigrada</taxon>
        <taxon>Parachela</taxon>
        <taxon>Hypsibioidea</taxon>
        <taxon>Hypsibiidae</taxon>
        <taxon>Hypsibius</taxon>
    </lineage>
</organism>
<dbReference type="PROSITE" id="PS51225">
    <property type="entry name" value="MARVEL"/>
    <property type="match status" value="1"/>
</dbReference>
<evidence type="ECO:0000256" key="1">
    <source>
        <dbReference type="ARBA" id="ARBA00004141"/>
    </source>
</evidence>
<keyword evidence="9" id="KW-1185">Reference proteome</keyword>
<dbReference type="InterPro" id="IPR050578">
    <property type="entry name" value="MARVEL-CKLF_proteins"/>
</dbReference>
<feature type="transmembrane region" description="Helical" evidence="6">
    <location>
        <begin position="110"/>
        <end position="131"/>
    </location>
</feature>
<proteinExistence type="predicted"/>
<dbReference type="EMBL" id="MTYJ01000005">
    <property type="protein sequence ID" value="OQV24765.1"/>
    <property type="molecule type" value="Genomic_DNA"/>
</dbReference>
<dbReference type="PANTHER" id="PTHR22776">
    <property type="entry name" value="MARVEL-CONTAINING POTENTIAL LIPID RAFT-ASSOCIATED PROTEIN"/>
    <property type="match status" value="1"/>
</dbReference>
<accession>A0A1W0XB76</accession>
<feature type="transmembrane region" description="Helical" evidence="6">
    <location>
        <begin position="174"/>
        <end position="191"/>
    </location>
</feature>
<dbReference type="GO" id="GO:0016020">
    <property type="term" value="C:membrane"/>
    <property type="evidence" value="ECO:0007669"/>
    <property type="project" value="UniProtKB-SubCell"/>
</dbReference>
<feature type="transmembrane region" description="Helical" evidence="6">
    <location>
        <begin position="143"/>
        <end position="168"/>
    </location>
</feature>
<evidence type="ECO:0000256" key="5">
    <source>
        <dbReference type="PROSITE-ProRule" id="PRU00581"/>
    </source>
</evidence>
<keyword evidence="3 6" id="KW-1133">Transmembrane helix</keyword>
<gene>
    <name evidence="8" type="ORF">BV898_01356</name>
</gene>
<evidence type="ECO:0000259" key="7">
    <source>
        <dbReference type="PROSITE" id="PS51225"/>
    </source>
</evidence>
<sequence>MNPNQPYPNTSYPQNQYPSQTYAQQAYPSTAGNASTTTTQVQSTRTVVLSPFFDIQYLRTIPGWLKIAQLILMLIAFILAAAAWSSSSYWCPGLSNTYCYNSYTTGSAGWAKFVTITGFIITLILLNLYLFHLIEKLYQVNWLFVEFIYCVVVTVCLFIAGCVMIPTYGTYDGTRGAVVFFCWAAMAAYGYDAFLKFKAWRNGEVAQGVSATVTTSTSAPARPPPYPVV</sequence>
<dbReference type="InterPro" id="IPR008253">
    <property type="entry name" value="Marvel"/>
</dbReference>
<protein>
    <recommendedName>
        <fullName evidence="7">MARVEL domain-containing protein</fullName>
    </recommendedName>
</protein>
<evidence type="ECO:0000256" key="6">
    <source>
        <dbReference type="SAM" id="Phobius"/>
    </source>
</evidence>